<comment type="caution">
    <text evidence="1">The sequence shown here is derived from an EMBL/GenBank/DDBJ whole genome shotgun (WGS) entry which is preliminary data.</text>
</comment>
<evidence type="ECO:0000313" key="2">
    <source>
        <dbReference type="Proteomes" id="UP001628156"/>
    </source>
</evidence>
<dbReference type="Proteomes" id="UP001628156">
    <property type="component" value="Unassembled WGS sequence"/>
</dbReference>
<proteinExistence type="predicted"/>
<sequence length="410" mass="46282">MNNEKSHSEVSRNEAGTVLFQELTQQSENLINEPLVNGVVPQIISVNKNYETHEMNGHLQLKEFNEELETQHTHETKYPSNVLTNTNQPTTAQIVTTNILNTNKDGIYEELPKVGTNNQINTSRIIDGTLLVSDLNSPIVTTSIDSSMMKKPRKTEKRINHIYTKEQKTKLRDLFRKHGANWKMVKYALETGIKEDYCRRLINSIKRGDDITTKKKRGPPAKHSVELIREIIEEVKIRGKSTREASKQLKVSPSSICRYMKKQEAREIYERIQEANNRNNPNNLNLNEIDTESPHLIPIVESGLGIGSETQISQNQIPSIRQAEQINLNDQINVSDIGGNSQVPINPKLIEMNMNGIPLGIHSLTGVIDDPNTIQTIEVPLQEINVKPNEKEGVGIKEEEENGAVIEIAL</sequence>
<gene>
    <name evidence="1" type="ORF">ENUP19_0285G0006</name>
</gene>
<reference evidence="1 2" key="1">
    <citation type="journal article" date="2019" name="PLoS Negl. Trop. Dis.">
        <title>Whole genome sequencing of Entamoeba nuttalli reveals mammalian host-related molecular signatures and a novel octapeptide-repeat surface protein.</title>
        <authorList>
            <person name="Tanaka M."/>
            <person name="Makiuchi T."/>
            <person name="Komiyama T."/>
            <person name="Shiina T."/>
            <person name="Osaki K."/>
            <person name="Tachibana H."/>
        </authorList>
    </citation>
    <scope>NUCLEOTIDE SEQUENCE [LARGE SCALE GENOMIC DNA]</scope>
    <source>
        <strain evidence="1 2">P19-061405</strain>
    </source>
</reference>
<keyword evidence="2" id="KW-1185">Reference proteome</keyword>
<evidence type="ECO:0000313" key="1">
    <source>
        <dbReference type="EMBL" id="GAB1226357.1"/>
    </source>
</evidence>
<protein>
    <recommendedName>
        <fullName evidence="3">HTH psq-type domain-containing protein</fullName>
    </recommendedName>
</protein>
<evidence type="ECO:0008006" key="3">
    <source>
        <dbReference type="Google" id="ProtNLM"/>
    </source>
</evidence>
<organism evidence="1 2">
    <name type="scientific">Entamoeba nuttalli</name>
    <dbReference type="NCBI Taxonomy" id="412467"/>
    <lineage>
        <taxon>Eukaryota</taxon>
        <taxon>Amoebozoa</taxon>
        <taxon>Evosea</taxon>
        <taxon>Archamoebae</taxon>
        <taxon>Mastigamoebida</taxon>
        <taxon>Entamoebidae</taxon>
        <taxon>Entamoeba</taxon>
    </lineage>
</organism>
<name>A0ABQ0DUF2_9EUKA</name>
<dbReference type="EMBL" id="BAAFRS010000285">
    <property type="protein sequence ID" value="GAB1226357.1"/>
    <property type="molecule type" value="Genomic_DNA"/>
</dbReference>
<accession>A0ABQ0DUF2</accession>